<dbReference type="EMBL" id="JBHRZN010000002">
    <property type="protein sequence ID" value="MFC3849843.1"/>
    <property type="molecule type" value="Genomic_DNA"/>
</dbReference>
<dbReference type="PANTHER" id="PTHR33371">
    <property type="entry name" value="INTERMEMBRANE PHOSPHOLIPID TRANSPORT SYSTEM BINDING PROTEIN MLAD-RELATED"/>
    <property type="match status" value="1"/>
</dbReference>
<evidence type="ECO:0000313" key="5">
    <source>
        <dbReference type="EMBL" id="MFC3849843.1"/>
    </source>
</evidence>
<dbReference type="InterPro" id="IPR003399">
    <property type="entry name" value="Mce/MlaD"/>
</dbReference>
<keyword evidence="2" id="KW-0812">Transmembrane</keyword>
<feature type="region of interest" description="Disordered" evidence="1">
    <location>
        <begin position="130"/>
        <end position="154"/>
    </location>
</feature>
<evidence type="ECO:0000313" key="6">
    <source>
        <dbReference type="Proteomes" id="UP001595751"/>
    </source>
</evidence>
<name>A0ABV7ZMR1_9CORY</name>
<dbReference type="PANTHER" id="PTHR33371:SF16">
    <property type="entry name" value="MCE-FAMILY PROTEIN MCE3F"/>
    <property type="match status" value="1"/>
</dbReference>
<feature type="region of interest" description="Disordered" evidence="1">
    <location>
        <begin position="355"/>
        <end position="403"/>
    </location>
</feature>
<evidence type="ECO:0000259" key="3">
    <source>
        <dbReference type="Pfam" id="PF02470"/>
    </source>
</evidence>
<dbReference type="InterPro" id="IPR024516">
    <property type="entry name" value="Mce_C"/>
</dbReference>
<protein>
    <submittedName>
        <fullName evidence="5">MlaD family protein</fullName>
    </submittedName>
</protein>
<proteinExistence type="predicted"/>
<evidence type="ECO:0000256" key="2">
    <source>
        <dbReference type="SAM" id="Phobius"/>
    </source>
</evidence>
<evidence type="ECO:0000259" key="4">
    <source>
        <dbReference type="Pfam" id="PF11887"/>
    </source>
</evidence>
<feature type="domain" description="Mammalian cell entry C-terminal" evidence="4">
    <location>
        <begin position="147"/>
        <end position="332"/>
    </location>
</feature>
<dbReference type="Pfam" id="PF11887">
    <property type="entry name" value="Mce4_CUP1"/>
    <property type="match status" value="1"/>
</dbReference>
<sequence>MGGTNNRVLMWAQAVAIALISIVALVLGYAIIAPTNPLAGGKTLTARPDDAEGVVSGTEVTLHGIPVGKVTDVKARRDGADIDIRLDPGIEVPADAIGVVEAVGAMGGVSLSLVSGAAATEVKQRRLSYGERQAAPAAPDFSHASGSLDDGAELPMPADAQAVTLDELLLRAQSTLRTVDPKDVGQVVTATEQIIGGRGEELAGFIRNADVITQMLAEQAPTFRSLVTGTLPALHELGGPDYDIPGTAEWLQRMTGQLVQNSDSWVYMLEEGAGDMEDIAGMSEALTEPFGPLLVNGATVAKVAADRDPAMNSMFVDLPDALNTISGTVRGDRADFILIGAQGPVCFYEVPRRALDEPGPKPPNVNRYCPTTEQSGQRGPATAPRPDSLGMSNWTQPGSISGPTIPPNPLIIPDGDEIIGYWQNLLEGIRR</sequence>
<dbReference type="InterPro" id="IPR052336">
    <property type="entry name" value="MlaD_Phospholipid_Transporter"/>
</dbReference>
<keyword evidence="2" id="KW-0472">Membrane</keyword>
<keyword evidence="2" id="KW-1133">Transmembrane helix</keyword>
<keyword evidence="6" id="KW-1185">Reference proteome</keyword>
<accession>A0ABV7ZMR1</accession>
<organism evidence="5 6">
    <name type="scientific">Corynebacterium hansenii</name>
    <dbReference type="NCBI Taxonomy" id="394964"/>
    <lineage>
        <taxon>Bacteria</taxon>
        <taxon>Bacillati</taxon>
        <taxon>Actinomycetota</taxon>
        <taxon>Actinomycetes</taxon>
        <taxon>Mycobacteriales</taxon>
        <taxon>Corynebacteriaceae</taxon>
        <taxon>Corynebacterium</taxon>
    </lineage>
</organism>
<feature type="transmembrane region" description="Helical" evidence="2">
    <location>
        <begin position="12"/>
        <end position="32"/>
    </location>
</feature>
<dbReference type="RefSeq" id="WP_082144380.1">
    <property type="nucleotide sequence ID" value="NZ_CP047211.1"/>
</dbReference>
<feature type="compositionally biased region" description="Polar residues" evidence="1">
    <location>
        <begin position="390"/>
        <end position="402"/>
    </location>
</feature>
<feature type="domain" description="Mce/MlaD" evidence="3">
    <location>
        <begin position="41"/>
        <end position="115"/>
    </location>
</feature>
<reference evidence="6" key="1">
    <citation type="journal article" date="2019" name="Int. J. Syst. Evol. Microbiol.">
        <title>The Global Catalogue of Microorganisms (GCM) 10K type strain sequencing project: providing services to taxonomists for standard genome sequencing and annotation.</title>
        <authorList>
            <consortium name="The Broad Institute Genomics Platform"/>
            <consortium name="The Broad Institute Genome Sequencing Center for Infectious Disease"/>
            <person name="Wu L."/>
            <person name="Ma J."/>
        </authorList>
    </citation>
    <scope>NUCLEOTIDE SEQUENCE [LARGE SCALE GENOMIC DNA]</scope>
    <source>
        <strain evidence="6">CCUG 53252</strain>
    </source>
</reference>
<dbReference type="Proteomes" id="UP001595751">
    <property type="component" value="Unassembled WGS sequence"/>
</dbReference>
<gene>
    <name evidence="5" type="ORF">ACFORJ_06645</name>
</gene>
<comment type="caution">
    <text evidence="5">The sequence shown here is derived from an EMBL/GenBank/DDBJ whole genome shotgun (WGS) entry which is preliminary data.</text>
</comment>
<dbReference type="Pfam" id="PF02470">
    <property type="entry name" value="MlaD"/>
    <property type="match status" value="1"/>
</dbReference>
<evidence type="ECO:0000256" key="1">
    <source>
        <dbReference type="SAM" id="MobiDB-lite"/>
    </source>
</evidence>